<protein>
    <submittedName>
        <fullName evidence="2">Uncharacterized protein</fullName>
    </submittedName>
</protein>
<feature type="region of interest" description="Disordered" evidence="1">
    <location>
        <begin position="1"/>
        <end position="29"/>
    </location>
</feature>
<dbReference type="AlphaFoldDB" id="A0AA41S3F4"/>
<dbReference type="PANTHER" id="PTHR34807">
    <property type="entry name" value="OS08G0270800 PROTEIN"/>
    <property type="match status" value="1"/>
</dbReference>
<feature type="compositionally biased region" description="Low complexity" evidence="1">
    <location>
        <begin position="10"/>
        <end position="22"/>
    </location>
</feature>
<feature type="compositionally biased region" description="Basic and acidic residues" evidence="1">
    <location>
        <begin position="135"/>
        <end position="145"/>
    </location>
</feature>
<evidence type="ECO:0000313" key="3">
    <source>
        <dbReference type="Proteomes" id="UP001177140"/>
    </source>
</evidence>
<sequence>MLKRKMKGVSMEPSSSSLSPYSYEEDSRNRFNNKHQSLIQDFNYLQKETEAKKRKLHKEKQRKLTLLAEVRFLRRRYKFLMRNQSPVTPRVERDLVRSQAPVSHKESYLMPKPSPVLDLNQISNGEDELGDYYVSHHQEPPMRMEKKPKRKYVRRVEQQQRLPQQHQQQHPSDANMLVCREVMNGSSRPGKRKISWQDQVALQV</sequence>
<accession>A0AA41S3F4</accession>
<evidence type="ECO:0000256" key="1">
    <source>
        <dbReference type="SAM" id="MobiDB-lite"/>
    </source>
</evidence>
<comment type="caution">
    <text evidence="2">The sequence shown here is derived from an EMBL/GenBank/DDBJ whole genome shotgun (WGS) entry which is preliminary data.</text>
</comment>
<keyword evidence="3" id="KW-1185">Reference proteome</keyword>
<dbReference type="Proteomes" id="UP001177140">
    <property type="component" value="Unassembled WGS sequence"/>
</dbReference>
<feature type="compositionally biased region" description="Low complexity" evidence="1">
    <location>
        <begin position="159"/>
        <end position="171"/>
    </location>
</feature>
<organism evidence="2 3">
    <name type="scientific">Papaver nudicaule</name>
    <name type="common">Iceland poppy</name>
    <dbReference type="NCBI Taxonomy" id="74823"/>
    <lineage>
        <taxon>Eukaryota</taxon>
        <taxon>Viridiplantae</taxon>
        <taxon>Streptophyta</taxon>
        <taxon>Embryophyta</taxon>
        <taxon>Tracheophyta</taxon>
        <taxon>Spermatophyta</taxon>
        <taxon>Magnoliopsida</taxon>
        <taxon>Ranunculales</taxon>
        <taxon>Papaveraceae</taxon>
        <taxon>Papaveroideae</taxon>
        <taxon>Papaver</taxon>
    </lineage>
</organism>
<reference evidence="2" key="1">
    <citation type="submission" date="2022-03" db="EMBL/GenBank/DDBJ databases">
        <title>A functionally conserved STORR gene fusion in Papaver species that diverged 16.8 million years ago.</title>
        <authorList>
            <person name="Catania T."/>
        </authorList>
    </citation>
    <scope>NUCLEOTIDE SEQUENCE</scope>
    <source>
        <strain evidence="2">S-191538</strain>
    </source>
</reference>
<gene>
    <name evidence="2" type="ORF">MKW94_012572</name>
</gene>
<dbReference type="PANTHER" id="PTHR34807:SF3">
    <property type="entry name" value="OS08G0270800 PROTEIN"/>
    <property type="match status" value="1"/>
</dbReference>
<dbReference type="EMBL" id="JAJJMA010090567">
    <property type="protein sequence ID" value="MCL7029472.1"/>
    <property type="molecule type" value="Genomic_DNA"/>
</dbReference>
<feature type="region of interest" description="Disordered" evidence="1">
    <location>
        <begin position="135"/>
        <end position="175"/>
    </location>
</feature>
<name>A0AA41S3F4_PAPNU</name>
<proteinExistence type="predicted"/>
<evidence type="ECO:0000313" key="2">
    <source>
        <dbReference type="EMBL" id="MCL7029472.1"/>
    </source>
</evidence>